<evidence type="ECO:0000313" key="2">
    <source>
        <dbReference type="EMBL" id="GGH42900.1"/>
    </source>
</evidence>
<dbReference type="RefSeq" id="WP_188755782.1">
    <property type="nucleotide sequence ID" value="NZ_BMJY01000005.1"/>
</dbReference>
<accession>A0A917IG35</accession>
<protein>
    <submittedName>
        <fullName evidence="2">Uncharacterized protein</fullName>
    </submittedName>
</protein>
<keyword evidence="3" id="KW-1185">Reference proteome</keyword>
<reference evidence="2" key="2">
    <citation type="submission" date="2020-09" db="EMBL/GenBank/DDBJ databases">
        <authorList>
            <person name="Sun Q."/>
            <person name="Zhou Y."/>
        </authorList>
    </citation>
    <scope>NUCLEOTIDE SEQUENCE</scope>
    <source>
        <strain evidence="2">CGMCC 1.15794</strain>
    </source>
</reference>
<reference evidence="2" key="1">
    <citation type="journal article" date="2014" name="Int. J. Syst. Evol. Microbiol.">
        <title>Complete genome sequence of Corynebacterium casei LMG S-19264T (=DSM 44701T), isolated from a smear-ripened cheese.</title>
        <authorList>
            <consortium name="US DOE Joint Genome Institute (JGI-PGF)"/>
            <person name="Walter F."/>
            <person name="Albersmeier A."/>
            <person name="Kalinowski J."/>
            <person name="Ruckert C."/>
        </authorList>
    </citation>
    <scope>NUCLEOTIDE SEQUENCE</scope>
    <source>
        <strain evidence="2">CGMCC 1.15794</strain>
    </source>
</reference>
<comment type="caution">
    <text evidence="2">The sequence shown here is derived from an EMBL/GenBank/DDBJ whole genome shotgun (WGS) entry which is preliminary data.</text>
</comment>
<evidence type="ECO:0000313" key="3">
    <source>
        <dbReference type="Proteomes" id="UP000657592"/>
    </source>
</evidence>
<evidence type="ECO:0000256" key="1">
    <source>
        <dbReference type="SAM" id="MobiDB-lite"/>
    </source>
</evidence>
<sequence>MNPPSAPLRFRRIDVPDAWLPVPAGLDEDRAVAWVRGVVDSLRDDWADVWDDDYEAQLLVPLLGVVSERGPEAGTLFVCWPAVSPVMVLIGVSTVPTRDVPDWGAEGYEPTYCSAAGIGPGIEWRRRRTVQFRDRPLELVTRALVFANEHRSVVVDMTETTAAFAAQVALDLQPFVDSLEIEHEDGTRFRSGPPAGLLQPAEWGGES</sequence>
<proteinExistence type="predicted"/>
<dbReference type="EMBL" id="BMJY01000005">
    <property type="protein sequence ID" value="GGH42900.1"/>
    <property type="molecule type" value="Genomic_DNA"/>
</dbReference>
<name>A0A917IG35_9MICO</name>
<organism evidence="2 3">
    <name type="scientific">Microbacterium album</name>
    <dbReference type="NCBI Taxonomy" id="2053191"/>
    <lineage>
        <taxon>Bacteria</taxon>
        <taxon>Bacillati</taxon>
        <taxon>Actinomycetota</taxon>
        <taxon>Actinomycetes</taxon>
        <taxon>Micrococcales</taxon>
        <taxon>Microbacteriaceae</taxon>
        <taxon>Microbacterium</taxon>
    </lineage>
</organism>
<gene>
    <name evidence="2" type="ORF">GCM10010921_16410</name>
</gene>
<dbReference type="AlphaFoldDB" id="A0A917IG35"/>
<feature type="region of interest" description="Disordered" evidence="1">
    <location>
        <begin position="184"/>
        <end position="207"/>
    </location>
</feature>
<dbReference type="Proteomes" id="UP000657592">
    <property type="component" value="Unassembled WGS sequence"/>
</dbReference>